<dbReference type="Pfam" id="PF09479">
    <property type="entry name" value="Flg_new"/>
    <property type="match status" value="1"/>
</dbReference>
<dbReference type="PROSITE" id="PS51272">
    <property type="entry name" value="SLH"/>
    <property type="match status" value="2"/>
</dbReference>
<protein>
    <submittedName>
        <fullName evidence="4">S-layer homology domain-containing protein</fullName>
    </submittedName>
</protein>
<dbReference type="InterPro" id="IPR042229">
    <property type="entry name" value="Listeria/Bacterioides_rpt_sf"/>
</dbReference>
<proteinExistence type="predicted"/>
<organism evidence="4 5">
    <name type="scientific">Candidatus Avoscillospira avistercoris</name>
    <dbReference type="NCBI Taxonomy" id="2840707"/>
    <lineage>
        <taxon>Bacteria</taxon>
        <taxon>Bacillati</taxon>
        <taxon>Bacillota</taxon>
        <taxon>Clostridia</taxon>
        <taxon>Eubacteriales</taxon>
        <taxon>Oscillospiraceae</taxon>
        <taxon>Oscillospiraceae incertae sedis</taxon>
        <taxon>Candidatus Avoscillospira</taxon>
    </lineage>
</organism>
<dbReference type="EMBL" id="DVJJ01000017">
    <property type="protein sequence ID" value="HIS63873.1"/>
    <property type="molecule type" value="Genomic_DNA"/>
</dbReference>
<dbReference type="Proteomes" id="UP000886741">
    <property type="component" value="Unassembled WGS sequence"/>
</dbReference>
<dbReference type="Pfam" id="PF00395">
    <property type="entry name" value="SLH"/>
    <property type="match status" value="2"/>
</dbReference>
<dbReference type="InterPro" id="IPR001119">
    <property type="entry name" value="SLH_dom"/>
</dbReference>
<sequence>IGEIRIFLYGDYTETASPNFHYLIFDANGGEADTDVYVYEAGTTYGTFPSVYREGYRLVGWFTEPEGGREVTTSDVAEHDDTIYAQWAPETATSAPTYSDVTADHWYSPYVTELSSQGIIGGYADGTFRPENTVTIGESLKLILLAAGYPPQASTGSHWASGYQSLALSQQMATTEELSSLDEPISRQLVAKLVCNAMGLQPYTGSSVFADTDDSYVMALYTAGILDGSMDADGNRNYYPERSLNRAEVAKIIYAMEEHAGH</sequence>
<dbReference type="InterPro" id="IPR013378">
    <property type="entry name" value="InlB-like_B-rpt"/>
</dbReference>
<dbReference type="Gene3D" id="2.60.40.4270">
    <property type="entry name" value="Listeria-Bacteroides repeat domain"/>
    <property type="match status" value="1"/>
</dbReference>
<comment type="caution">
    <text evidence="4">The sequence shown here is derived from an EMBL/GenBank/DDBJ whole genome shotgun (WGS) entry which is preliminary data.</text>
</comment>
<reference evidence="4" key="1">
    <citation type="submission" date="2020-10" db="EMBL/GenBank/DDBJ databases">
        <authorList>
            <person name="Gilroy R."/>
        </authorList>
    </citation>
    <scope>NUCLEOTIDE SEQUENCE</scope>
    <source>
        <strain evidence="4">ChiBcec16-1751</strain>
    </source>
</reference>
<evidence type="ECO:0000259" key="3">
    <source>
        <dbReference type="PROSITE" id="PS51272"/>
    </source>
</evidence>
<feature type="domain" description="SLH" evidence="3">
    <location>
        <begin position="94"/>
        <end position="157"/>
    </location>
</feature>
<feature type="domain" description="SLH" evidence="3">
    <location>
        <begin position="200"/>
        <end position="262"/>
    </location>
</feature>
<dbReference type="GO" id="GO:0030313">
    <property type="term" value="C:cell envelope"/>
    <property type="evidence" value="ECO:0007669"/>
    <property type="project" value="UniProtKB-SubCell"/>
</dbReference>
<evidence type="ECO:0000313" key="5">
    <source>
        <dbReference type="Proteomes" id="UP000886741"/>
    </source>
</evidence>
<dbReference type="AlphaFoldDB" id="A0A9D1F7S7"/>
<comment type="subcellular location">
    <subcellularLocation>
        <location evidence="1">Cell envelope</location>
    </subcellularLocation>
</comment>
<keyword evidence="2" id="KW-0677">Repeat</keyword>
<feature type="non-terminal residue" evidence="4">
    <location>
        <position position="1"/>
    </location>
</feature>
<evidence type="ECO:0000256" key="2">
    <source>
        <dbReference type="ARBA" id="ARBA00022737"/>
    </source>
</evidence>
<accession>A0A9D1F7S7</accession>
<evidence type="ECO:0000313" key="4">
    <source>
        <dbReference type="EMBL" id="HIS63873.1"/>
    </source>
</evidence>
<reference evidence="4" key="2">
    <citation type="journal article" date="2021" name="PeerJ">
        <title>Extensive microbial diversity within the chicken gut microbiome revealed by metagenomics and culture.</title>
        <authorList>
            <person name="Gilroy R."/>
            <person name="Ravi A."/>
            <person name="Getino M."/>
            <person name="Pursley I."/>
            <person name="Horton D.L."/>
            <person name="Alikhan N.F."/>
            <person name="Baker D."/>
            <person name="Gharbi K."/>
            <person name="Hall N."/>
            <person name="Watson M."/>
            <person name="Adriaenssens E.M."/>
            <person name="Foster-Nyarko E."/>
            <person name="Jarju S."/>
            <person name="Secka A."/>
            <person name="Antonio M."/>
            <person name="Oren A."/>
            <person name="Chaudhuri R.R."/>
            <person name="La Ragione R."/>
            <person name="Hildebrand F."/>
            <person name="Pallen M.J."/>
        </authorList>
    </citation>
    <scope>NUCLEOTIDE SEQUENCE</scope>
    <source>
        <strain evidence="4">ChiBcec16-1751</strain>
    </source>
</reference>
<gene>
    <name evidence="4" type="ORF">IAA83_00705</name>
</gene>
<name>A0A9D1F7S7_9FIRM</name>
<evidence type="ECO:0000256" key="1">
    <source>
        <dbReference type="ARBA" id="ARBA00004196"/>
    </source>
</evidence>